<evidence type="ECO:0000256" key="3">
    <source>
        <dbReference type="ARBA" id="ARBA00023038"/>
    </source>
</evidence>
<evidence type="ECO:0000259" key="6">
    <source>
        <dbReference type="PROSITE" id="PS50106"/>
    </source>
</evidence>
<dbReference type="Pfam" id="PF00595">
    <property type="entry name" value="PDZ"/>
    <property type="match status" value="1"/>
</dbReference>
<dbReference type="InterPro" id="IPR036034">
    <property type="entry name" value="PDZ_sf"/>
</dbReference>
<name>A0AB34GD78_ESCRO</name>
<dbReference type="SMART" id="SM00228">
    <property type="entry name" value="PDZ"/>
    <property type="match status" value="1"/>
</dbReference>
<keyword evidence="3" id="KW-0862">Zinc</keyword>
<dbReference type="GO" id="GO:0001725">
    <property type="term" value="C:stress fiber"/>
    <property type="evidence" value="ECO:0007669"/>
    <property type="project" value="TreeGrafter"/>
</dbReference>
<evidence type="ECO:0000256" key="1">
    <source>
        <dbReference type="ARBA" id="ARBA00004245"/>
    </source>
</evidence>
<dbReference type="PROSITE" id="PS50106">
    <property type="entry name" value="PDZ"/>
    <property type="match status" value="1"/>
</dbReference>
<dbReference type="InterPro" id="IPR001478">
    <property type="entry name" value="PDZ"/>
</dbReference>
<dbReference type="GO" id="GO:0007507">
    <property type="term" value="P:heart development"/>
    <property type="evidence" value="ECO:0007669"/>
    <property type="project" value="TreeGrafter"/>
</dbReference>
<gene>
    <name evidence="7" type="ORF">J1605_014797</name>
</gene>
<evidence type="ECO:0000256" key="4">
    <source>
        <dbReference type="ARBA" id="ARBA00023212"/>
    </source>
</evidence>
<keyword evidence="4" id="KW-0206">Cytoskeleton</keyword>
<dbReference type="Proteomes" id="UP001159641">
    <property type="component" value="Unassembled WGS sequence"/>
</dbReference>
<dbReference type="GO" id="GO:0061061">
    <property type="term" value="P:muscle structure development"/>
    <property type="evidence" value="ECO:0007669"/>
    <property type="project" value="TreeGrafter"/>
</dbReference>
<evidence type="ECO:0000256" key="2">
    <source>
        <dbReference type="ARBA" id="ARBA00022490"/>
    </source>
</evidence>
<organism evidence="7 8">
    <name type="scientific">Eschrichtius robustus</name>
    <name type="common">California gray whale</name>
    <name type="synonym">Eschrichtius gibbosus</name>
    <dbReference type="NCBI Taxonomy" id="9764"/>
    <lineage>
        <taxon>Eukaryota</taxon>
        <taxon>Metazoa</taxon>
        <taxon>Chordata</taxon>
        <taxon>Craniata</taxon>
        <taxon>Vertebrata</taxon>
        <taxon>Euteleostomi</taxon>
        <taxon>Mammalia</taxon>
        <taxon>Eutheria</taxon>
        <taxon>Laurasiatheria</taxon>
        <taxon>Artiodactyla</taxon>
        <taxon>Whippomorpha</taxon>
        <taxon>Cetacea</taxon>
        <taxon>Mysticeti</taxon>
        <taxon>Eschrichtiidae</taxon>
        <taxon>Eschrichtius</taxon>
    </lineage>
</organism>
<dbReference type="AlphaFoldDB" id="A0AB34GD78"/>
<dbReference type="GO" id="GO:0051371">
    <property type="term" value="F:muscle alpha-actinin binding"/>
    <property type="evidence" value="ECO:0007669"/>
    <property type="project" value="TreeGrafter"/>
</dbReference>
<feature type="compositionally biased region" description="Low complexity" evidence="5">
    <location>
        <begin position="305"/>
        <end position="316"/>
    </location>
</feature>
<dbReference type="FunFam" id="2.30.42.10:FF:000055">
    <property type="entry name" value="PDZ and LIM domain protein 3"/>
    <property type="match status" value="1"/>
</dbReference>
<dbReference type="GO" id="GO:0031941">
    <property type="term" value="C:filamentous actin"/>
    <property type="evidence" value="ECO:0007669"/>
    <property type="project" value="TreeGrafter"/>
</dbReference>
<keyword evidence="2" id="KW-0963">Cytoplasm</keyword>
<dbReference type="GO" id="GO:0030018">
    <property type="term" value="C:Z disc"/>
    <property type="evidence" value="ECO:0007669"/>
    <property type="project" value="TreeGrafter"/>
</dbReference>
<evidence type="ECO:0000313" key="8">
    <source>
        <dbReference type="Proteomes" id="UP001159641"/>
    </source>
</evidence>
<keyword evidence="3" id="KW-0479">Metal-binding</keyword>
<dbReference type="GO" id="GO:0030036">
    <property type="term" value="P:actin cytoskeleton organization"/>
    <property type="evidence" value="ECO:0007669"/>
    <property type="project" value="TreeGrafter"/>
</dbReference>
<keyword evidence="8" id="KW-1185">Reference proteome</keyword>
<feature type="domain" description="PDZ" evidence="6">
    <location>
        <begin position="46"/>
        <end position="104"/>
    </location>
</feature>
<sequence length="369" mass="40230">MGTGAKRPIPKTSLSSSENRDENSLCLIRWLRGCHELVMAKALSPGHVTEQVHAGSKAALAALCPGDLIQAINGESTELMTHLEAQNRIKGCHDHLTLSVSRYAQGRLGQDDAGLMPEPPKTTPNKGSVEDWPGELLGGSYSVPALPELYLGQLPYLPFCVQRAVILHRLLHRIKSEVKAQLPRYAYSVRNSEPGIQQSKLTHNFWACSVGPGPSWHQLQPWGLWPEGRSWPNTPEDSKAQAHRIHIDPEAQLADLRLQACLLSHLSVYDKSHSYGAVLKESEGGGQWAQLEPSQEGKTTAGPKTSTSSEPVESSSLGKDLQAQLCRSWRLTESKACSFPLGQAALATNCVMEVTMVIPSMTSTGSEYM</sequence>
<evidence type="ECO:0000313" key="7">
    <source>
        <dbReference type="EMBL" id="KAJ8777414.1"/>
    </source>
</evidence>
<feature type="region of interest" description="Disordered" evidence="5">
    <location>
        <begin position="110"/>
        <end position="130"/>
    </location>
</feature>
<dbReference type="PANTHER" id="PTHR24214">
    <property type="entry name" value="PDZ AND LIM DOMAIN PROTEIN ZASP"/>
    <property type="match status" value="1"/>
</dbReference>
<dbReference type="GO" id="GO:0003779">
    <property type="term" value="F:actin binding"/>
    <property type="evidence" value="ECO:0007669"/>
    <property type="project" value="TreeGrafter"/>
</dbReference>
<accession>A0AB34GD78</accession>
<dbReference type="GO" id="GO:0005912">
    <property type="term" value="C:adherens junction"/>
    <property type="evidence" value="ECO:0007669"/>
    <property type="project" value="TreeGrafter"/>
</dbReference>
<comment type="caution">
    <text evidence="7">The sequence shown here is derived from an EMBL/GenBank/DDBJ whole genome shotgun (WGS) entry which is preliminary data.</text>
</comment>
<reference evidence="7 8" key="1">
    <citation type="submission" date="2022-11" db="EMBL/GenBank/DDBJ databases">
        <title>Whole genome sequence of Eschrichtius robustus ER-17-0199.</title>
        <authorList>
            <person name="Bruniche-Olsen A."/>
            <person name="Black A.N."/>
            <person name="Fields C.J."/>
            <person name="Walden K."/>
            <person name="Dewoody J.A."/>
        </authorList>
    </citation>
    <scope>NUCLEOTIDE SEQUENCE [LARGE SCALE GENOMIC DNA]</scope>
    <source>
        <strain evidence="7">ER-17-0199</strain>
        <tissue evidence="7">Blubber</tissue>
    </source>
</reference>
<feature type="region of interest" description="Disordered" evidence="5">
    <location>
        <begin position="286"/>
        <end position="317"/>
    </location>
</feature>
<dbReference type="InterPro" id="IPR050604">
    <property type="entry name" value="PDZ-LIM_domain"/>
</dbReference>
<dbReference type="Gene3D" id="2.30.42.10">
    <property type="match status" value="1"/>
</dbReference>
<feature type="compositionally biased region" description="Polar residues" evidence="5">
    <location>
        <begin position="292"/>
        <end position="304"/>
    </location>
</feature>
<dbReference type="SUPFAM" id="SSF50156">
    <property type="entry name" value="PDZ domain-like"/>
    <property type="match status" value="1"/>
</dbReference>
<protein>
    <recommendedName>
        <fullName evidence="6">PDZ domain-containing protein</fullName>
    </recommendedName>
</protein>
<evidence type="ECO:0000256" key="5">
    <source>
        <dbReference type="SAM" id="MobiDB-lite"/>
    </source>
</evidence>
<keyword evidence="3" id="KW-0440">LIM domain</keyword>
<proteinExistence type="predicted"/>
<comment type="subcellular location">
    <subcellularLocation>
        <location evidence="1">Cytoplasm</location>
        <location evidence="1">Cytoskeleton</location>
    </subcellularLocation>
</comment>
<dbReference type="PANTHER" id="PTHR24214:SF6">
    <property type="entry name" value="PDZ AND LIM DOMAIN PROTEIN 4"/>
    <property type="match status" value="1"/>
</dbReference>
<dbReference type="EMBL" id="JAIQCJ010002315">
    <property type="protein sequence ID" value="KAJ8777414.1"/>
    <property type="molecule type" value="Genomic_DNA"/>
</dbReference>